<protein>
    <submittedName>
        <fullName evidence="2">Uncharacterized protein</fullName>
    </submittedName>
</protein>
<gene>
    <name evidence="2" type="ORF">CBR_g2914</name>
</gene>
<evidence type="ECO:0000256" key="1">
    <source>
        <dbReference type="SAM" id="MobiDB-lite"/>
    </source>
</evidence>
<dbReference type="Gramene" id="GBG68371">
    <property type="protein sequence ID" value="GBG68371"/>
    <property type="gene ID" value="CBR_g2914"/>
</dbReference>
<reference evidence="2 3" key="1">
    <citation type="journal article" date="2018" name="Cell">
        <title>The Chara Genome: Secondary Complexity and Implications for Plant Terrestrialization.</title>
        <authorList>
            <person name="Nishiyama T."/>
            <person name="Sakayama H."/>
            <person name="Vries J.D."/>
            <person name="Buschmann H."/>
            <person name="Saint-Marcoux D."/>
            <person name="Ullrich K.K."/>
            <person name="Haas F.B."/>
            <person name="Vanderstraeten L."/>
            <person name="Becker D."/>
            <person name="Lang D."/>
            <person name="Vosolsobe S."/>
            <person name="Rombauts S."/>
            <person name="Wilhelmsson P.K.I."/>
            <person name="Janitza P."/>
            <person name="Kern R."/>
            <person name="Heyl A."/>
            <person name="Rumpler F."/>
            <person name="Villalobos L.I.A.C."/>
            <person name="Clay J.M."/>
            <person name="Skokan R."/>
            <person name="Toyoda A."/>
            <person name="Suzuki Y."/>
            <person name="Kagoshima H."/>
            <person name="Schijlen E."/>
            <person name="Tajeshwar N."/>
            <person name="Catarino B."/>
            <person name="Hetherington A.J."/>
            <person name="Saltykova A."/>
            <person name="Bonnot C."/>
            <person name="Breuninger H."/>
            <person name="Symeonidi A."/>
            <person name="Radhakrishnan G.V."/>
            <person name="Van Nieuwerburgh F."/>
            <person name="Deforce D."/>
            <person name="Chang C."/>
            <person name="Karol K.G."/>
            <person name="Hedrich R."/>
            <person name="Ulvskov P."/>
            <person name="Glockner G."/>
            <person name="Delwiche C.F."/>
            <person name="Petrasek J."/>
            <person name="Van de Peer Y."/>
            <person name="Friml J."/>
            <person name="Beilby M."/>
            <person name="Dolan L."/>
            <person name="Kohara Y."/>
            <person name="Sugano S."/>
            <person name="Fujiyama A."/>
            <person name="Delaux P.-M."/>
            <person name="Quint M."/>
            <person name="TheiBen G."/>
            <person name="Hagemann M."/>
            <person name="Harholt J."/>
            <person name="Dunand C."/>
            <person name="Zachgo S."/>
            <person name="Langdale J."/>
            <person name="Maumus F."/>
            <person name="Straeten D.V.D."/>
            <person name="Gould S.B."/>
            <person name="Rensing S.A."/>
        </authorList>
    </citation>
    <scope>NUCLEOTIDE SEQUENCE [LARGE SCALE GENOMIC DNA]</scope>
    <source>
        <strain evidence="2 3">S276</strain>
    </source>
</reference>
<feature type="region of interest" description="Disordered" evidence="1">
    <location>
        <begin position="14"/>
        <end position="43"/>
    </location>
</feature>
<comment type="caution">
    <text evidence="2">The sequence shown here is derived from an EMBL/GenBank/DDBJ whole genome shotgun (WGS) entry which is preliminary data.</text>
</comment>
<feature type="region of interest" description="Disordered" evidence="1">
    <location>
        <begin position="57"/>
        <end position="90"/>
    </location>
</feature>
<dbReference type="EMBL" id="BFEA01000099">
    <property type="protein sequence ID" value="GBG68371.1"/>
    <property type="molecule type" value="Genomic_DNA"/>
</dbReference>
<accession>A0A388KEB1</accession>
<sequence>MVEERRLRIEREVEEERRRKEEETRRAREDKRLLRQEERQKLEEERDARLLRIVHSEMRKERDKEREKYEKKVKSRKAPKKSKHRLGRMERKRWRGDAPDRRNVYQKDTGKIIEIRLEDKTEATVKIVETLRSLTIHKGDVTIYCSGGKTWVDSWRVVRRLFGETWVKYGKGTRPLRRCKMKFESTGTIILRRVTEASPSALALKDTMVKMFKNPQLQKKLRGRSLVELVRFYNAVKTFATKRSRTRARLMISRAVRESFEVNVRSRIIVKVQYDERIRKREIMRVVRRRIGGMQIDSTLKEMVKRRSRVV</sequence>
<feature type="compositionally biased region" description="Basic residues" evidence="1">
    <location>
        <begin position="73"/>
        <end position="90"/>
    </location>
</feature>
<name>A0A388KEB1_CHABU</name>
<dbReference type="AlphaFoldDB" id="A0A388KEB1"/>
<evidence type="ECO:0000313" key="3">
    <source>
        <dbReference type="Proteomes" id="UP000265515"/>
    </source>
</evidence>
<organism evidence="2 3">
    <name type="scientific">Chara braunii</name>
    <name type="common">Braun's stonewort</name>
    <dbReference type="NCBI Taxonomy" id="69332"/>
    <lineage>
        <taxon>Eukaryota</taxon>
        <taxon>Viridiplantae</taxon>
        <taxon>Streptophyta</taxon>
        <taxon>Charophyceae</taxon>
        <taxon>Charales</taxon>
        <taxon>Characeae</taxon>
        <taxon>Chara</taxon>
    </lineage>
</organism>
<feature type="compositionally biased region" description="Basic and acidic residues" evidence="1">
    <location>
        <begin position="57"/>
        <end position="72"/>
    </location>
</feature>
<evidence type="ECO:0000313" key="2">
    <source>
        <dbReference type="EMBL" id="GBG68371.1"/>
    </source>
</evidence>
<proteinExistence type="predicted"/>
<keyword evidence="3" id="KW-1185">Reference proteome</keyword>
<dbReference type="Proteomes" id="UP000265515">
    <property type="component" value="Unassembled WGS sequence"/>
</dbReference>